<sequence length="384" mass="40299">MSLSSRALLALAALSSLSLAKEVGYFESSSCADPKGFATCYENVDTNYSNCVNNNCAGGGEACSKSCGGSTSCMNQKCPGLGIDCVKACECERSALQIDCAGQSCWNRVYSCEYQNTVLDFLSVCISPNRDGLPYWLTPDDAPDSCSCNMGKMEKKEYLISNQITACSNNRTNIEGMTDTDAMIEYGHACLCCGYSAIISAYDSILELNEVSLLLLMMLSSIWDTCPDIKPSLLGAEDWFAGALTPGHWEECGPYLEKYDCGGDLGYARADAGGNTKFYHPSSMPSNGTKTMSNVGGVVSTPVSGDTFTWTFGTALEHVVTVSSADATVTGTKTTGGSGRSDVTATSSTTGTAESDAKPGIGSSLTVPSWTIAGSVGVLILSTL</sequence>
<dbReference type="GeneID" id="81590010"/>
<dbReference type="Proteomes" id="UP001213799">
    <property type="component" value="Unassembled WGS sequence"/>
</dbReference>
<keyword evidence="2" id="KW-0732">Signal</keyword>
<dbReference type="AlphaFoldDB" id="A0AAD6E1C8"/>
<feature type="signal peptide" evidence="2">
    <location>
        <begin position="1"/>
        <end position="20"/>
    </location>
</feature>
<evidence type="ECO:0000313" key="4">
    <source>
        <dbReference type="Proteomes" id="UP001213799"/>
    </source>
</evidence>
<organism evidence="3 4">
    <name type="scientific">Penicillium hordei</name>
    <dbReference type="NCBI Taxonomy" id="40994"/>
    <lineage>
        <taxon>Eukaryota</taxon>
        <taxon>Fungi</taxon>
        <taxon>Dikarya</taxon>
        <taxon>Ascomycota</taxon>
        <taxon>Pezizomycotina</taxon>
        <taxon>Eurotiomycetes</taxon>
        <taxon>Eurotiomycetidae</taxon>
        <taxon>Eurotiales</taxon>
        <taxon>Aspergillaceae</taxon>
        <taxon>Penicillium</taxon>
    </lineage>
</organism>
<evidence type="ECO:0000256" key="1">
    <source>
        <dbReference type="SAM" id="MobiDB-lite"/>
    </source>
</evidence>
<name>A0AAD6E1C8_9EURO</name>
<feature type="compositionally biased region" description="Low complexity" evidence="1">
    <location>
        <begin position="344"/>
        <end position="354"/>
    </location>
</feature>
<evidence type="ECO:0000256" key="2">
    <source>
        <dbReference type="SAM" id="SignalP"/>
    </source>
</evidence>
<dbReference type="RefSeq" id="XP_056751844.1">
    <property type="nucleotide sequence ID" value="XM_056899768.1"/>
</dbReference>
<proteinExistence type="predicted"/>
<feature type="chain" id="PRO_5042097011" evidence="2">
    <location>
        <begin position="21"/>
        <end position="384"/>
    </location>
</feature>
<protein>
    <submittedName>
        <fullName evidence="3">Uncharacterized protein</fullName>
    </submittedName>
</protein>
<reference evidence="3" key="2">
    <citation type="submission" date="2023-01" db="EMBL/GenBank/DDBJ databases">
        <authorList>
            <person name="Petersen C."/>
        </authorList>
    </citation>
    <scope>NUCLEOTIDE SEQUENCE</scope>
    <source>
        <strain evidence="3">IBT 12815</strain>
    </source>
</reference>
<evidence type="ECO:0000313" key="3">
    <source>
        <dbReference type="EMBL" id="KAJ5598630.1"/>
    </source>
</evidence>
<feature type="region of interest" description="Disordered" evidence="1">
    <location>
        <begin position="329"/>
        <end position="361"/>
    </location>
</feature>
<accession>A0AAD6E1C8</accession>
<comment type="caution">
    <text evidence="3">The sequence shown here is derived from an EMBL/GenBank/DDBJ whole genome shotgun (WGS) entry which is preliminary data.</text>
</comment>
<keyword evidence="4" id="KW-1185">Reference proteome</keyword>
<reference evidence="3" key="1">
    <citation type="journal article" date="2023" name="IMA Fungus">
        <title>Comparative genomic study of the Penicillium genus elucidates a diverse pangenome and 15 lateral gene transfer events.</title>
        <authorList>
            <person name="Petersen C."/>
            <person name="Sorensen T."/>
            <person name="Nielsen M.R."/>
            <person name="Sondergaard T.E."/>
            <person name="Sorensen J.L."/>
            <person name="Fitzpatrick D.A."/>
            <person name="Frisvad J.C."/>
            <person name="Nielsen K.L."/>
        </authorList>
    </citation>
    <scope>NUCLEOTIDE SEQUENCE</scope>
    <source>
        <strain evidence="3">IBT 12815</strain>
    </source>
</reference>
<gene>
    <name evidence="3" type="ORF">N7537_008714</name>
</gene>
<dbReference type="EMBL" id="JAQJAE010000004">
    <property type="protein sequence ID" value="KAJ5598630.1"/>
    <property type="molecule type" value="Genomic_DNA"/>
</dbReference>